<evidence type="ECO:0000256" key="2">
    <source>
        <dbReference type="ARBA" id="ARBA00006898"/>
    </source>
</evidence>
<dbReference type="InterPro" id="IPR005574">
    <property type="entry name" value="Rpb4/RPC9"/>
</dbReference>
<keyword evidence="5" id="KW-0804">Transcription</keyword>
<evidence type="ECO:0000256" key="5">
    <source>
        <dbReference type="ARBA" id="ARBA00023163"/>
    </source>
</evidence>
<evidence type="ECO:0000256" key="6">
    <source>
        <dbReference type="ARBA" id="ARBA00023242"/>
    </source>
</evidence>
<evidence type="ECO:0000256" key="4">
    <source>
        <dbReference type="ARBA" id="ARBA00022478"/>
    </source>
</evidence>
<feature type="domain" description="RNA polymerase Rpb4/RPC9 core" evidence="8">
    <location>
        <begin position="23"/>
        <end position="131"/>
    </location>
</feature>
<comment type="caution">
    <text evidence="9">The sequence shown here is derived from an EMBL/GenBank/DDBJ whole genome shotgun (WGS) entry which is preliminary data.</text>
</comment>
<dbReference type="STRING" id="542762.A0A4S4F0B8"/>
<dbReference type="GO" id="GO:0005666">
    <property type="term" value="C:RNA polymerase III complex"/>
    <property type="evidence" value="ECO:0007669"/>
    <property type="project" value="InterPro"/>
</dbReference>
<gene>
    <name evidence="9" type="ORF">TEA_024957</name>
</gene>
<evidence type="ECO:0000256" key="7">
    <source>
        <dbReference type="SAM" id="MobiDB-lite"/>
    </source>
</evidence>
<proteinExistence type="inferred from homology"/>
<dbReference type="PANTHER" id="PTHR15561">
    <property type="entry name" value="CALCITONIN GENE-RELATED PEPTIDE-RECEPTOR COMPONENT PROTEIN"/>
    <property type="match status" value="1"/>
</dbReference>
<dbReference type="InterPro" id="IPR038324">
    <property type="entry name" value="Rpb4/RPC9_sf"/>
</dbReference>
<dbReference type="InterPro" id="IPR006590">
    <property type="entry name" value="RNA_pol_Rpb4/RPC9_core"/>
</dbReference>
<dbReference type="EMBL" id="SDRB02000934">
    <property type="protein sequence ID" value="THG22236.1"/>
    <property type="molecule type" value="Genomic_DNA"/>
</dbReference>
<dbReference type="SMART" id="SM00657">
    <property type="entry name" value="RPOL4c"/>
    <property type="match status" value="1"/>
</dbReference>
<evidence type="ECO:0000313" key="9">
    <source>
        <dbReference type="EMBL" id="THG22236.1"/>
    </source>
</evidence>
<dbReference type="Gene3D" id="1.20.1250.40">
    <property type="match status" value="1"/>
</dbReference>
<evidence type="ECO:0000313" key="10">
    <source>
        <dbReference type="Proteomes" id="UP000306102"/>
    </source>
</evidence>
<keyword evidence="4" id="KW-0240">DNA-directed RNA polymerase</keyword>
<dbReference type="GO" id="GO:0000166">
    <property type="term" value="F:nucleotide binding"/>
    <property type="evidence" value="ECO:0007669"/>
    <property type="project" value="InterPro"/>
</dbReference>
<accession>A0A4S4F0B8</accession>
<feature type="region of interest" description="Disordered" evidence="7">
    <location>
        <begin position="131"/>
        <end position="154"/>
    </location>
</feature>
<name>A0A4S4F0B8_CAMSN</name>
<keyword evidence="10" id="KW-1185">Reference proteome</keyword>
<comment type="subcellular location">
    <subcellularLocation>
        <location evidence="1">Nucleus</location>
    </subcellularLocation>
</comment>
<reference evidence="9 10" key="1">
    <citation type="journal article" date="2018" name="Proc. Natl. Acad. Sci. U.S.A.">
        <title>Draft genome sequence of Camellia sinensis var. sinensis provides insights into the evolution of the tea genome and tea quality.</title>
        <authorList>
            <person name="Wei C."/>
            <person name="Yang H."/>
            <person name="Wang S."/>
            <person name="Zhao J."/>
            <person name="Liu C."/>
            <person name="Gao L."/>
            <person name="Xia E."/>
            <person name="Lu Y."/>
            <person name="Tai Y."/>
            <person name="She G."/>
            <person name="Sun J."/>
            <person name="Cao H."/>
            <person name="Tong W."/>
            <person name="Gao Q."/>
            <person name="Li Y."/>
            <person name="Deng W."/>
            <person name="Jiang X."/>
            <person name="Wang W."/>
            <person name="Chen Q."/>
            <person name="Zhang S."/>
            <person name="Li H."/>
            <person name="Wu J."/>
            <person name="Wang P."/>
            <person name="Li P."/>
            <person name="Shi C."/>
            <person name="Zheng F."/>
            <person name="Jian J."/>
            <person name="Huang B."/>
            <person name="Shan D."/>
            <person name="Shi M."/>
            <person name="Fang C."/>
            <person name="Yue Y."/>
            <person name="Li F."/>
            <person name="Li D."/>
            <person name="Wei S."/>
            <person name="Han B."/>
            <person name="Jiang C."/>
            <person name="Yin Y."/>
            <person name="Xia T."/>
            <person name="Zhang Z."/>
            <person name="Bennetzen J.L."/>
            <person name="Zhao S."/>
            <person name="Wan X."/>
        </authorList>
    </citation>
    <scope>NUCLEOTIDE SEQUENCE [LARGE SCALE GENOMIC DNA]</scope>
    <source>
        <strain evidence="10">cv. Shuchazao</strain>
        <tissue evidence="9">Leaf</tissue>
    </source>
</reference>
<sequence length="177" mass="19866">MEDQLETEIDGDRDRSIEMEMNRVKANAGTLTNFEVLDFLQSRGAAKDSARIIVFDYLEQSAACNQTRERITEFVKKCKKYNLAKAEILNIINIRPSSVVEIDPIIEECESRLGDSVEELVELVAEVLPAPPTQTESDDAGFEDKQEIPDGATNGNQLTPYCSVELETCYKDLEGIR</sequence>
<evidence type="ECO:0000256" key="3">
    <source>
        <dbReference type="ARBA" id="ARBA00016672"/>
    </source>
</evidence>
<dbReference type="PANTHER" id="PTHR15561:SF0">
    <property type="entry name" value="DNA-DIRECTED RNA POLYMERASE III SUBUNIT RPC9"/>
    <property type="match status" value="1"/>
</dbReference>
<dbReference type="SUPFAM" id="SSF47819">
    <property type="entry name" value="HRDC-like"/>
    <property type="match status" value="1"/>
</dbReference>
<comment type="similarity">
    <text evidence="2">Belongs to the eukaryotic RPC9 RNA polymerase subunit family.</text>
</comment>
<organism evidence="9 10">
    <name type="scientific">Camellia sinensis var. sinensis</name>
    <name type="common">China tea</name>
    <dbReference type="NCBI Taxonomy" id="542762"/>
    <lineage>
        <taxon>Eukaryota</taxon>
        <taxon>Viridiplantae</taxon>
        <taxon>Streptophyta</taxon>
        <taxon>Embryophyta</taxon>
        <taxon>Tracheophyta</taxon>
        <taxon>Spermatophyta</taxon>
        <taxon>Magnoliopsida</taxon>
        <taxon>eudicotyledons</taxon>
        <taxon>Gunneridae</taxon>
        <taxon>Pentapetalae</taxon>
        <taxon>asterids</taxon>
        <taxon>Ericales</taxon>
        <taxon>Theaceae</taxon>
        <taxon>Camellia</taxon>
    </lineage>
</organism>
<dbReference type="Proteomes" id="UP000306102">
    <property type="component" value="Unassembled WGS sequence"/>
</dbReference>
<dbReference type="InterPro" id="IPR010997">
    <property type="entry name" value="HRDC-like_sf"/>
</dbReference>
<evidence type="ECO:0000259" key="8">
    <source>
        <dbReference type="SMART" id="SM00657"/>
    </source>
</evidence>
<keyword evidence="6" id="KW-0539">Nucleus</keyword>
<dbReference type="Pfam" id="PF03874">
    <property type="entry name" value="RNA_pol_Rpb4"/>
    <property type="match status" value="1"/>
</dbReference>
<dbReference type="GO" id="GO:0006384">
    <property type="term" value="P:transcription initiation at RNA polymerase III promoter"/>
    <property type="evidence" value="ECO:0007669"/>
    <property type="project" value="InterPro"/>
</dbReference>
<dbReference type="AlphaFoldDB" id="A0A4S4F0B8"/>
<dbReference type="InterPro" id="IPR038846">
    <property type="entry name" value="RPC9"/>
</dbReference>
<evidence type="ECO:0000256" key="1">
    <source>
        <dbReference type="ARBA" id="ARBA00004123"/>
    </source>
</evidence>
<protein>
    <recommendedName>
        <fullName evidence="3">DNA-directed RNA polymerase III subunit RPC9</fullName>
    </recommendedName>
</protein>